<sequence length="43" mass="4681">MYNLLKTGVIDYHKIGSIVFFIIAATGTKRELNLVLVMGGLLG</sequence>
<reference evidence="2" key="1">
    <citation type="journal article" date="2009" name="Proc. Natl. Acad. Sci. U.S.A.">
        <title>Biogeography of the Sulfolobus islandicus pan-genome.</title>
        <authorList>
            <person name="Reno M.L."/>
            <person name="Held N.L."/>
            <person name="Fields C.J."/>
            <person name="Burke P.V."/>
            <person name="Whitaker R.J."/>
        </authorList>
    </citation>
    <scope>NUCLEOTIDE SEQUENCE [LARGE SCALE GENOMIC DNA]</scope>
    <source>
        <strain evidence="2">L.D.8.5 / Lassen #2</strain>
    </source>
</reference>
<evidence type="ECO:0000313" key="1">
    <source>
        <dbReference type="EMBL" id="ADB86636.1"/>
    </source>
</evidence>
<dbReference type="EMBL" id="CP001731">
    <property type="protein sequence ID" value="ADB86636.1"/>
    <property type="molecule type" value="Genomic_DNA"/>
</dbReference>
<protein>
    <submittedName>
        <fullName evidence="1">Uncharacterized protein</fullName>
    </submittedName>
</protein>
<dbReference type="KEGG" id="sii:LD85_0932"/>
<dbReference type="Proteomes" id="UP000001404">
    <property type="component" value="Chromosome"/>
</dbReference>
<gene>
    <name evidence="1" type="ordered locus">LD85_0932</name>
</gene>
<accession>D2PIE2</accession>
<organism evidence="1 2">
    <name type="scientific">Saccharolobus islandicus (strain L.D.8.5 / Lassen #2)</name>
    <name type="common">Sulfolobus islandicus</name>
    <dbReference type="NCBI Taxonomy" id="425944"/>
    <lineage>
        <taxon>Archaea</taxon>
        <taxon>Thermoproteota</taxon>
        <taxon>Thermoprotei</taxon>
        <taxon>Sulfolobales</taxon>
        <taxon>Sulfolobaceae</taxon>
        <taxon>Saccharolobus</taxon>
    </lineage>
</organism>
<evidence type="ECO:0000313" key="2">
    <source>
        <dbReference type="Proteomes" id="UP000001404"/>
    </source>
</evidence>
<proteinExistence type="predicted"/>
<dbReference type="HOGENOM" id="CLU_3227994_0_0_2"/>
<name>D2PIE2_SACI9</name>
<dbReference type="AlphaFoldDB" id="D2PIE2"/>